<comment type="caution">
    <text evidence="1">The sequence shown here is derived from an EMBL/GenBank/DDBJ whole genome shotgun (WGS) entry which is preliminary data.</text>
</comment>
<dbReference type="Proteomes" id="UP001311915">
    <property type="component" value="Unassembled WGS sequence"/>
</dbReference>
<protein>
    <submittedName>
        <fullName evidence="1">Uncharacterized protein</fullName>
    </submittedName>
</protein>
<name>A0AAV9K2N6_9SOLN</name>
<accession>A0AAV9K2N6</accession>
<evidence type="ECO:0000313" key="1">
    <source>
        <dbReference type="EMBL" id="KAK4706980.1"/>
    </source>
</evidence>
<evidence type="ECO:0000313" key="2">
    <source>
        <dbReference type="Proteomes" id="UP001311915"/>
    </source>
</evidence>
<keyword evidence="2" id="KW-1185">Reference proteome</keyword>
<dbReference type="AlphaFoldDB" id="A0AAV9K2N6"/>
<dbReference type="EMBL" id="JAWPEI010000035">
    <property type="protein sequence ID" value="KAK4706980.1"/>
    <property type="molecule type" value="Genomic_DNA"/>
</dbReference>
<sequence>MSSNISCKDSTNVVSTDLSDVDPVTRRKFKNSELDGSKYITYLKTIKNNNSHMMVVTTIPKGNFAFVFF</sequence>
<proteinExistence type="predicted"/>
<organism evidence="1 2">
    <name type="scientific">Solanum pinnatisectum</name>
    <name type="common">tansyleaf nightshade</name>
    <dbReference type="NCBI Taxonomy" id="50273"/>
    <lineage>
        <taxon>Eukaryota</taxon>
        <taxon>Viridiplantae</taxon>
        <taxon>Streptophyta</taxon>
        <taxon>Embryophyta</taxon>
        <taxon>Tracheophyta</taxon>
        <taxon>Spermatophyta</taxon>
        <taxon>Magnoliopsida</taxon>
        <taxon>eudicotyledons</taxon>
        <taxon>Gunneridae</taxon>
        <taxon>Pentapetalae</taxon>
        <taxon>asterids</taxon>
        <taxon>lamiids</taxon>
        <taxon>Solanales</taxon>
        <taxon>Solanaceae</taxon>
        <taxon>Solanoideae</taxon>
        <taxon>Solaneae</taxon>
        <taxon>Solanum</taxon>
    </lineage>
</organism>
<gene>
    <name evidence="1" type="ORF">R3W88_033452</name>
</gene>
<reference evidence="1 2" key="1">
    <citation type="submission" date="2023-10" db="EMBL/GenBank/DDBJ databases">
        <title>Genome-Wide Identification Analysis in wild type Solanum Pinnatisectum Reveals Some Genes Defensing Phytophthora Infestans.</title>
        <authorList>
            <person name="Sun C."/>
        </authorList>
    </citation>
    <scope>NUCLEOTIDE SEQUENCE [LARGE SCALE GENOMIC DNA]</scope>
    <source>
        <strain evidence="1">LQN</strain>
        <tissue evidence="1">Leaf</tissue>
    </source>
</reference>